<dbReference type="OrthoDB" id="419889at2759"/>
<evidence type="ECO:0000259" key="10">
    <source>
        <dbReference type="Pfam" id="PF00692"/>
    </source>
</evidence>
<evidence type="ECO:0000256" key="8">
    <source>
        <dbReference type="ARBA" id="ARBA00057946"/>
    </source>
</evidence>
<dbReference type="UniPathway" id="UPA00610">
    <property type="reaction ID" value="UER00666"/>
</dbReference>
<evidence type="ECO:0000313" key="11">
    <source>
        <dbReference type="EMBL" id="KOC66474.1"/>
    </source>
</evidence>
<evidence type="ECO:0000256" key="7">
    <source>
        <dbReference type="ARBA" id="ARBA00047686"/>
    </source>
</evidence>
<dbReference type="EC" id="3.6.1.23" evidence="9"/>
<keyword evidence="4 9" id="KW-0378">Hydrolase</keyword>
<comment type="similarity">
    <text evidence="3 9">Belongs to the dUTPase family.</text>
</comment>
<keyword evidence="9" id="KW-0479">Metal-binding</keyword>
<evidence type="ECO:0000256" key="5">
    <source>
        <dbReference type="ARBA" id="ARBA00022842"/>
    </source>
</evidence>
<keyword evidence="6 9" id="KW-0546">Nucleotide metabolism</keyword>
<proteinExistence type="inferred from homology"/>
<reference evidence="11 12" key="1">
    <citation type="submission" date="2015-07" db="EMBL/GenBank/DDBJ databases">
        <title>The genome of Habropoda laboriosa.</title>
        <authorList>
            <person name="Pan H."/>
            <person name="Kapheim K."/>
        </authorList>
    </citation>
    <scope>NUCLEOTIDE SEQUENCE [LARGE SCALE GENOMIC DNA]</scope>
    <source>
        <strain evidence="11">0110345459</strain>
    </source>
</reference>
<dbReference type="Proteomes" id="UP000053825">
    <property type="component" value="Unassembled WGS sequence"/>
</dbReference>
<dbReference type="GO" id="GO:0006226">
    <property type="term" value="P:dUMP biosynthetic process"/>
    <property type="evidence" value="ECO:0007669"/>
    <property type="project" value="UniProtKB-UniRule"/>
</dbReference>
<dbReference type="AlphaFoldDB" id="A0A0L7R6M1"/>
<evidence type="ECO:0000256" key="3">
    <source>
        <dbReference type="ARBA" id="ARBA00006581"/>
    </source>
</evidence>
<dbReference type="GO" id="GO:0000287">
    <property type="term" value="F:magnesium ion binding"/>
    <property type="evidence" value="ECO:0007669"/>
    <property type="project" value="UniProtKB-UniRule"/>
</dbReference>
<dbReference type="STRING" id="597456.A0A0L7R6M1"/>
<evidence type="ECO:0000256" key="6">
    <source>
        <dbReference type="ARBA" id="ARBA00023080"/>
    </source>
</evidence>
<evidence type="ECO:0000256" key="2">
    <source>
        <dbReference type="ARBA" id="ARBA00005142"/>
    </source>
</evidence>
<evidence type="ECO:0000256" key="9">
    <source>
        <dbReference type="RuleBase" id="RU367024"/>
    </source>
</evidence>
<comment type="function">
    <text evidence="9">Involved in nucleotide metabolism via production of dUMP, the immediate precursor of thymidine nucleotides, and decreases the intracellular concentration of dUTP so that uracil cannot be incorporated into DNA.</text>
</comment>
<dbReference type="Pfam" id="PF00692">
    <property type="entry name" value="dUTPase"/>
    <property type="match status" value="1"/>
</dbReference>
<dbReference type="Gene3D" id="2.70.40.10">
    <property type="match status" value="1"/>
</dbReference>
<dbReference type="GO" id="GO:0004170">
    <property type="term" value="F:dUTP diphosphatase activity"/>
    <property type="evidence" value="ECO:0007669"/>
    <property type="project" value="UniProtKB-UniRule"/>
</dbReference>
<comment type="cofactor">
    <cofactor evidence="1 9">
        <name>Mg(2+)</name>
        <dbReference type="ChEBI" id="CHEBI:18420"/>
    </cofactor>
</comment>
<accession>A0A0L7R6M1</accession>
<dbReference type="GO" id="GO:0046081">
    <property type="term" value="P:dUTP catabolic process"/>
    <property type="evidence" value="ECO:0007669"/>
    <property type="project" value="UniProtKB-UniRule"/>
</dbReference>
<keyword evidence="5 9" id="KW-0460">Magnesium</keyword>
<dbReference type="NCBIfam" id="TIGR00576">
    <property type="entry name" value="dut"/>
    <property type="match status" value="1"/>
</dbReference>
<name>A0A0L7R6M1_9HYME</name>
<feature type="domain" description="dUTPase-like" evidence="10">
    <location>
        <begin position="19"/>
        <end position="146"/>
    </location>
</feature>
<dbReference type="SUPFAM" id="SSF51283">
    <property type="entry name" value="dUTPase-like"/>
    <property type="match status" value="1"/>
</dbReference>
<dbReference type="InterPro" id="IPR008181">
    <property type="entry name" value="dUTPase"/>
</dbReference>
<gene>
    <name evidence="11" type="ORF">WH47_08867</name>
</gene>
<dbReference type="FunFam" id="2.70.40.10:FF:000004">
    <property type="entry name" value="Deoxyuridine triphosphatase"/>
    <property type="match status" value="1"/>
</dbReference>
<comment type="function">
    <text evidence="8">Catalyzes the cleavage of 2'-deoxyuridine 5'-triphosphate (dUTP) into 2'-deoxyuridine 5'-monophosphate (dUMP) and inorganic pyrophosphate and through its action efficiently prevents uracil misincorporation into DNA and at the same time provides dUMP, the substrate for de novo thymidylate biosynthesis. Inhibits peroxisome proliferator-activated receptor (PPAR) activity by binding of its N-terminal to PPAR, preventing the latter's dimerization with retinoid X receptor. Essential for embryonic development.</text>
</comment>
<comment type="pathway">
    <text evidence="2 9">Pyrimidine metabolism; dUMP biosynthesis; dUMP from dCTP (dUTP route): step 2/2.</text>
</comment>
<dbReference type="InterPro" id="IPR033704">
    <property type="entry name" value="dUTPase_trimeric"/>
</dbReference>
<dbReference type="InterPro" id="IPR036157">
    <property type="entry name" value="dUTPase-like_sf"/>
</dbReference>
<organism evidence="11 12">
    <name type="scientific">Habropoda laboriosa</name>
    <dbReference type="NCBI Taxonomy" id="597456"/>
    <lineage>
        <taxon>Eukaryota</taxon>
        <taxon>Metazoa</taxon>
        <taxon>Ecdysozoa</taxon>
        <taxon>Arthropoda</taxon>
        <taxon>Hexapoda</taxon>
        <taxon>Insecta</taxon>
        <taxon>Pterygota</taxon>
        <taxon>Neoptera</taxon>
        <taxon>Endopterygota</taxon>
        <taxon>Hymenoptera</taxon>
        <taxon>Apocrita</taxon>
        <taxon>Aculeata</taxon>
        <taxon>Apoidea</taxon>
        <taxon>Anthophila</taxon>
        <taxon>Apidae</taxon>
        <taxon>Habropoda</taxon>
    </lineage>
</organism>
<dbReference type="PANTHER" id="PTHR11241">
    <property type="entry name" value="DEOXYURIDINE 5'-TRIPHOSPHATE NUCLEOTIDOHYDROLASE"/>
    <property type="match status" value="1"/>
</dbReference>
<dbReference type="NCBIfam" id="NF001862">
    <property type="entry name" value="PRK00601.1"/>
    <property type="match status" value="1"/>
</dbReference>
<dbReference type="CDD" id="cd07557">
    <property type="entry name" value="trimeric_dUTPase"/>
    <property type="match status" value="1"/>
</dbReference>
<sequence length="148" mass="15882">MSAVNGTALLKFARITDKAFAPTKGSKFAAGFDLRSAYEYVVPACGKELVLTDLQIAVPEGTYGRVAPRSGLAWKNFINIGAGVIDADYRGNVGIVLYNHGNEDFKISAGDRVAQLICEKITYPDLQEVDNLDSTDRGEDGFGSTGNK</sequence>
<evidence type="ECO:0000256" key="1">
    <source>
        <dbReference type="ARBA" id="ARBA00001946"/>
    </source>
</evidence>
<evidence type="ECO:0000256" key="4">
    <source>
        <dbReference type="ARBA" id="ARBA00022801"/>
    </source>
</evidence>
<dbReference type="InterPro" id="IPR029054">
    <property type="entry name" value="dUTPase-like"/>
</dbReference>
<keyword evidence="12" id="KW-1185">Reference proteome</keyword>
<dbReference type="PANTHER" id="PTHR11241:SF0">
    <property type="entry name" value="DEOXYURIDINE 5'-TRIPHOSPHATE NUCLEOTIDOHYDROLASE"/>
    <property type="match status" value="1"/>
</dbReference>
<protein>
    <recommendedName>
        <fullName evidence="9">Deoxyuridine 5'-triphosphate nucleotidohydrolase</fullName>
        <shortName evidence="9">dUTPase</shortName>
        <ecNumber evidence="9">3.6.1.23</ecNumber>
    </recommendedName>
    <alternativeName>
        <fullName evidence="9">dUTP pyrophosphatase</fullName>
    </alternativeName>
</protein>
<comment type="catalytic activity">
    <reaction evidence="7 9">
        <text>dUTP + H2O = dUMP + diphosphate + H(+)</text>
        <dbReference type="Rhea" id="RHEA:10248"/>
        <dbReference type="ChEBI" id="CHEBI:15377"/>
        <dbReference type="ChEBI" id="CHEBI:15378"/>
        <dbReference type="ChEBI" id="CHEBI:33019"/>
        <dbReference type="ChEBI" id="CHEBI:61555"/>
        <dbReference type="ChEBI" id="CHEBI:246422"/>
        <dbReference type="EC" id="3.6.1.23"/>
    </reaction>
</comment>
<dbReference type="EMBL" id="KQ414646">
    <property type="protein sequence ID" value="KOC66474.1"/>
    <property type="molecule type" value="Genomic_DNA"/>
</dbReference>
<evidence type="ECO:0000313" key="12">
    <source>
        <dbReference type="Proteomes" id="UP000053825"/>
    </source>
</evidence>